<dbReference type="PANTHER" id="PTHR14614:SF132">
    <property type="entry name" value="PROTEIN-LYSINE METHYLTRANSFERASE C42C1.13"/>
    <property type="match status" value="1"/>
</dbReference>
<proteinExistence type="predicted"/>
<dbReference type="OrthoDB" id="413520at2759"/>
<dbReference type="InterPro" id="IPR029063">
    <property type="entry name" value="SAM-dependent_MTases_sf"/>
</dbReference>
<sequence length="222" mass="24607">MPSSPTNTQALVPYDDNQTPLKRFSAREKSVTIGSFVLHLHQNWNENGVAGVLWDSAIVLSNYLVAHTELVRGRRVLELGAGIGLPSIMAAKLSAKEVTATDQPSALSLLEENLIANLDDSEMSTVTTLPLDWTNLPKEPLPADVILGADLVYKKEVFEALRNVIRLLITGDNVMLLAGKIRYPKDKRFYDTLGNDFDVTQILYDEAADVVLFKISKSRREL</sequence>
<evidence type="ECO:0000313" key="1">
    <source>
        <dbReference type="Proteomes" id="UP000025227"/>
    </source>
</evidence>
<dbReference type="InterPro" id="IPR019410">
    <property type="entry name" value="Methyltransf_16"/>
</dbReference>
<organism evidence="1 2">
    <name type="scientific">Haemonchus contortus</name>
    <name type="common">Barber pole worm</name>
    <dbReference type="NCBI Taxonomy" id="6289"/>
    <lineage>
        <taxon>Eukaryota</taxon>
        <taxon>Metazoa</taxon>
        <taxon>Ecdysozoa</taxon>
        <taxon>Nematoda</taxon>
        <taxon>Chromadorea</taxon>
        <taxon>Rhabditida</taxon>
        <taxon>Rhabditina</taxon>
        <taxon>Rhabditomorpha</taxon>
        <taxon>Strongyloidea</taxon>
        <taxon>Trichostrongylidae</taxon>
        <taxon>Haemonchus</taxon>
    </lineage>
</organism>
<reference evidence="2" key="1">
    <citation type="submission" date="2020-12" db="UniProtKB">
        <authorList>
            <consortium name="WormBaseParasite"/>
        </authorList>
    </citation>
    <scope>IDENTIFICATION</scope>
    <source>
        <strain evidence="2">MHco3</strain>
    </source>
</reference>
<dbReference type="Gene3D" id="3.40.50.150">
    <property type="entry name" value="Vaccinia Virus protein VP39"/>
    <property type="match status" value="1"/>
</dbReference>
<accession>A0A7I4YBR7</accession>
<dbReference type="AlphaFoldDB" id="A0A7I4YBR7"/>
<dbReference type="Proteomes" id="UP000025227">
    <property type="component" value="Unplaced"/>
</dbReference>
<dbReference type="PANTHER" id="PTHR14614">
    <property type="entry name" value="HEPATOCELLULAR CARCINOMA-ASSOCIATED ANTIGEN"/>
    <property type="match status" value="1"/>
</dbReference>
<evidence type="ECO:0000313" key="2">
    <source>
        <dbReference type="WBParaSite" id="HCON_00078270-00001"/>
    </source>
</evidence>
<dbReference type="SUPFAM" id="SSF53335">
    <property type="entry name" value="S-adenosyl-L-methionine-dependent methyltransferases"/>
    <property type="match status" value="1"/>
</dbReference>
<dbReference type="WBParaSite" id="HCON_00078270-00001">
    <property type="protein sequence ID" value="HCON_00078270-00001"/>
    <property type="gene ID" value="HCON_00078270"/>
</dbReference>
<dbReference type="OMA" id="LFWELCD"/>
<keyword evidence="1" id="KW-1185">Reference proteome</keyword>
<name>A0A7I4YBR7_HAECO</name>
<dbReference type="Pfam" id="PF10294">
    <property type="entry name" value="Methyltransf_16"/>
    <property type="match status" value="1"/>
</dbReference>
<protein>
    <submittedName>
        <fullName evidence="2">Methyltransferase-domain-containing protein</fullName>
    </submittedName>
</protein>
<dbReference type="CDD" id="cd02440">
    <property type="entry name" value="AdoMet_MTases"/>
    <property type="match status" value="1"/>
</dbReference>